<keyword evidence="2" id="KW-0812">Transmembrane</keyword>
<reference evidence="3 4" key="1">
    <citation type="submission" date="2018-03" db="EMBL/GenBank/DDBJ databases">
        <title>Draft Genome Sequences of the Obligatory Marine Myxobacteria Enhygromyxa salina SWB007.</title>
        <authorList>
            <person name="Poehlein A."/>
            <person name="Moghaddam J.A."/>
            <person name="Harms H."/>
            <person name="Alanjari M."/>
            <person name="Koenig G.M."/>
            <person name="Daniel R."/>
            <person name="Schaeberle T.F."/>
        </authorList>
    </citation>
    <scope>NUCLEOTIDE SEQUENCE [LARGE SCALE GENOMIC DNA]</scope>
    <source>
        <strain evidence="3 4">SWB007</strain>
    </source>
</reference>
<gene>
    <name evidence="3" type="ORF">ENSA7_55780</name>
</gene>
<dbReference type="RefSeq" id="WP_106092460.1">
    <property type="nucleotide sequence ID" value="NZ_PVNL01000112.1"/>
</dbReference>
<evidence type="ECO:0000313" key="3">
    <source>
        <dbReference type="EMBL" id="PRQ02606.1"/>
    </source>
</evidence>
<comment type="caution">
    <text evidence="3">The sequence shown here is derived from an EMBL/GenBank/DDBJ whole genome shotgun (WGS) entry which is preliminary data.</text>
</comment>
<proteinExistence type="predicted"/>
<dbReference type="OrthoDB" id="9920623at2"/>
<evidence type="ECO:0000256" key="2">
    <source>
        <dbReference type="SAM" id="Phobius"/>
    </source>
</evidence>
<keyword evidence="2" id="KW-1133">Transmembrane helix</keyword>
<feature type="transmembrane region" description="Helical" evidence="2">
    <location>
        <begin position="247"/>
        <end position="270"/>
    </location>
</feature>
<keyword evidence="2" id="KW-0472">Membrane</keyword>
<dbReference type="AlphaFoldDB" id="A0A2S9YC55"/>
<accession>A0A2S9YC55</accession>
<evidence type="ECO:0000256" key="1">
    <source>
        <dbReference type="SAM" id="MobiDB-lite"/>
    </source>
</evidence>
<sequence length="301" mass="30899">MASATLLLAATLLVGPPVQKPVVTPAQPESGEPAIAPARVDSQPAADPAVDPGTEPVAEPAEAPDAAPIAEPATDPEPAANELPSWQSDPVQPPAEGPHGPADTPVVDEWGDPIAVPVDRGPPKGGGFYAAAGGLLGIMITRQWVTALTCDDVYCGFRGFVDRGLSVGVMGLAGGGGWFDGRRAAWKANRDGTPAKSLTGRRAAGWTMFALGLGGLIADTVLYNICYDQALGPYTQRDGFSYTCSPVASVVVLDVSTLFGAVGMGLGMSAEGQLRHRKKYELSVAPWGGRGQAGLSLGGRF</sequence>
<evidence type="ECO:0000313" key="4">
    <source>
        <dbReference type="Proteomes" id="UP000238823"/>
    </source>
</evidence>
<protein>
    <submittedName>
        <fullName evidence="3">Uncharacterized protein</fullName>
    </submittedName>
</protein>
<feature type="region of interest" description="Disordered" evidence="1">
    <location>
        <begin position="11"/>
        <end position="110"/>
    </location>
</feature>
<feature type="compositionally biased region" description="Low complexity" evidence="1">
    <location>
        <begin position="55"/>
        <end position="80"/>
    </location>
</feature>
<dbReference type="Proteomes" id="UP000238823">
    <property type="component" value="Unassembled WGS sequence"/>
</dbReference>
<organism evidence="3 4">
    <name type="scientific">Enhygromyxa salina</name>
    <dbReference type="NCBI Taxonomy" id="215803"/>
    <lineage>
        <taxon>Bacteria</taxon>
        <taxon>Pseudomonadati</taxon>
        <taxon>Myxococcota</taxon>
        <taxon>Polyangia</taxon>
        <taxon>Nannocystales</taxon>
        <taxon>Nannocystaceae</taxon>
        <taxon>Enhygromyxa</taxon>
    </lineage>
</organism>
<name>A0A2S9YC55_9BACT</name>
<dbReference type="EMBL" id="PVNL01000112">
    <property type="protein sequence ID" value="PRQ02606.1"/>
    <property type="molecule type" value="Genomic_DNA"/>
</dbReference>